<dbReference type="PIRSF" id="PIRSF016184">
    <property type="entry name" value="PhzC_PhzF"/>
    <property type="match status" value="1"/>
</dbReference>
<dbReference type="RefSeq" id="WP_345467945.1">
    <property type="nucleotide sequence ID" value="NZ_BAABHF010000025.1"/>
</dbReference>
<dbReference type="Pfam" id="PF02567">
    <property type="entry name" value="PhzC-PhzF"/>
    <property type="match status" value="1"/>
</dbReference>
<comment type="similarity">
    <text evidence="1">Belongs to the PhzF family.</text>
</comment>
<sequence length="274" mass="29091">MRIHVVDAFTGRPFAGNPAGVCVLAGPADPAWMQRVAMELNLSETAFPRPVEDPGADFELRWFTPAVEVALCGHATLAAAHVLYETGTVPADRPIRFRTLHSGVLTVRREGGLLVMDFPACPPEKIDPPAGLAEALGATPSWTGRNVQNDILAVLDDTGAVRSLAPDLSALSGYDARGICVTAPDSSHDFVSRFFAPAVGVPEDPVTGSAHCMLAPFWAERLGRTDLRAHQASARGGDVRVRVRGDRVLLLGEAVTMIEGTLRAEPSGRVPECG</sequence>
<dbReference type="Gene3D" id="3.10.310.10">
    <property type="entry name" value="Diaminopimelate Epimerase, Chain A, domain 1"/>
    <property type="match status" value="2"/>
</dbReference>
<evidence type="ECO:0000256" key="2">
    <source>
        <dbReference type="ARBA" id="ARBA00023235"/>
    </source>
</evidence>
<dbReference type="InterPro" id="IPR003719">
    <property type="entry name" value="Phenazine_PhzF-like"/>
</dbReference>
<gene>
    <name evidence="3" type="ORF">GCM10023191_050270</name>
</gene>
<dbReference type="PANTHER" id="PTHR13774:SF17">
    <property type="entry name" value="PHENAZINE BIOSYNTHESIS-LIKE DOMAIN-CONTAINING PROTEIN"/>
    <property type="match status" value="1"/>
</dbReference>
<keyword evidence="2" id="KW-0413">Isomerase</keyword>
<dbReference type="NCBIfam" id="TIGR00654">
    <property type="entry name" value="PhzF_family"/>
    <property type="match status" value="1"/>
</dbReference>
<proteinExistence type="inferred from homology"/>
<evidence type="ECO:0000313" key="3">
    <source>
        <dbReference type="EMBL" id="GAA4500996.1"/>
    </source>
</evidence>
<accession>A0ABP8QE25</accession>
<evidence type="ECO:0000313" key="4">
    <source>
        <dbReference type="Proteomes" id="UP001500503"/>
    </source>
</evidence>
<dbReference type="EMBL" id="BAABHF010000025">
    <property type="protein sequence ID" value="GAA4500996.1"/>
    <property type="molecule type" value="Genomic_DNA"/>
</dbReference>
<dbReference type="SUPFAM" id="SSF54506">
    <property type="entry name" value="Diaminopimelate epimerase-like"/>
    <property type="match status" value="1"/>
</dbReference>
<name>A0ABP8QE25_9ACTN</name>
<reference evidence="4" key="1">
    <citation type="journal article" date="2019" name="Int. J. Syst. Evol. Microbiol.">
        <title>The Global Catalogue of Microorganisms (GCM) 10K type strain sequencing project: providing services to taxonomists for standard genome sequencing and annotation.</title>
        <authorList>
            <consortium name="The Broad Institute Genomics Platform"/>
            <consortium name="The Broad Institute Genome Sequencing Center for Infectious Disease"/>
            <person name="Wu L."/>
            <person name="Ma J."/>
        </authorList>
    </citation>
    <scope>NUCLEOTIDE SEQUENCE [LARGE SCALE GENOMIC DNA]</scope>
    <source>
        <strain evidence="4">JCM 17933</strain>
    </source>
</reference>
<dbReference type="Proteomes" id="UP001500503">
    <property type="component" value="Unassembled WGS sequence"/>
</dbReference>
<dbReference type="PANTHER" id="PTHR13774">
    <property type="entry name" value="PHENAZINE BIOSYNTHESIS PROTEIN"/>
    <property type="match status" value="1"/>
</dbReference>
<comment type="caution">
    <text evidence="3">The sequence shown here is derived from an EMBL/GenBank/DDBJ whole genome shotgun (WGS) entry which is preliminary data.</text>
</comment>
<organism evidence="3 4">
    <name type="scientific">Actinoallomurus oryzae</name>
    <dbReference type="NCBI Taxonomy" id="502180"/>
    <lineage>
        <taxon>Bacteria</taxon>
        <taxon>Bacillati</taxon>
        <taxon>Actinomycetota</taxon>
        <taxon>Actinomycetes</taxon>
        <taxon>Streptosporangiales</taxon>
        <taxon>Thermomonosporaceae</taxon>
        <taxon>Actinoallomurus</taxon>
    </lineage>
</organism>
<protein>
    <submittedName>
        <fullName evidence="3">PhzF family phenazine biosynthesis protein</fullName>
    </submittedName>
</protein>
<keyword evidence="4" id="KW-1185">Reference proteome</keyword>
<evidence type="ECO:0000256" key="1">
    <source>
        <dbReference type="ARBA" id="ARBA00008270"/>
    </source>
</evidence>